<evidence type="ECO:0000256" key="2">
    <source>
        <dbReference type="ARBA" id="ARBA00046328"/>
    </source>
</evidence>
<dbReference type="AlphaFoldDB" id="A0A507QTG1"/>
<dbReference type="Pfam" id="PF18592">
    <property type="entry name" value="Tho1_MOS11_C"/>
    <property type="match status" value="1"/>
</dbReference>
<dbReference type="OrthoDB" id="445357at2759"/>
<reference evidence="5 6" key="1">
    <citation type="submission" date="2019-06" db="EMBL/GenBank/DDBJ databases">
        <title>Wine fermentation using esterase from Monascus purpureus.</title>
        <authorList>
            <person name="Geng C."/>
            <person name="Zhang Y."/>
        </authorList>
    </citation>
    <scope>NUCLEOTIDE SEQUENCE [LARGE SCALE GENOMIC DNA]</scope>
    <source>
        <strain evidence="5">HQ1</strain>
    </source>
</reference>
<evidence type="ECO:0000256" key="1">
    <source>
        <dbReference type="ARBA" id="ARBA00022553"/>
    </source>
</evidence>
<dbReference type="InterPro" id="IPR003034">
    <property type="entry name" value="SAP_dom"/>
</dbReference>
<organism evidence="5 6">
    <name type="scientific">Monascus purpureus</name>
    <name type="common">Red mold</name>
    <name type="synonym">Monascus anka</name>
    <dbReference type="NCBI Taxonomy" id="5098"/>
    <lineage>
        <taxon>Eukaryota</taxon>
        <taxon>Fungi</taxon>
        <taxon>Dikarya</taxon>
        <taxon>Ascomycota</taxon>
        <taxon>Pezizomycotina</taxon>
        <taxon>Eurotiomycetes</taxon>
        <taxon>Eurotiomycetidae</taxon>
        <taxon>Eurotiales</taxon>
        <taxon>Aspergillaceae</taxon>
        <taxon>Monascus</taxon>
    </lineage>
</organism>
<dbReference type="Proteomes" id="UP000319663">
    <property type="component" value="Unassembled WGS sequence"/>
</dbReference>
<feature type="compositionally biased region" description="Low complexity" evidence="3">
    <location>
        <begin position="46"/>
        <end position="58"/>
    </location>
</feature>
<feature type="compositionally biased region" description="Basic and acidic residues" evidence="3">
    <location>
        <begin position="35"/>
        <end position="45"/>
    </location>
</feature>
<evidence type="ECO:0000313" key="6">
    <source>
        <dbReference type="Proteomes" id="UP000319663"/>
    </source>
</evidence>
<feature type="compositionally biased region" description="Acidic residues" evidence="3">
    <location>
        <begin position="65"/>
        <end position="77"/>
    </location>
</feature>
<dbReference type="STRING" id="5098.A0A507QTG1"/>
<feature type="compositionally biased region" description="Basic and acidic residues" evidence="3">
    <location>
        <begin position="134"/>
        <end position="151"/>
    </location>
</feature>
<dbReference type="InterPro" id="IPR036361">
    <property type="entry name" value="SAP_dom_sf"/>
</dbReference>
<dbReference type="EMBL" id="VIFY01000067">
    <property type="protein sequence ID" value="TQB72233.1"/>
    <property type="molecule type" value="Genomic_DNA"/>
</dbReference>
<evidence type="ECO:0000256" key="3">
    <source>
        <dbReference type="SAM" id="MobiDB-lite"/>
    </source>
</evidence>
<feature type="compositionally biased region" description="Basic and acidic residues" evidence="3">
    <location>
        <begin position="215"/>
        <end position="235"/>
    </location>
</feature>
<feature type="domain" description="SAP" evidence="4">
    <location>
        <begin position="5"/>
        <end position="39"/>
    </location>
</feature>
<feature type="compositionally biased region" description="Low complexity" evidence="3">
    <location>
        <begin position="256"/>
        <end position="267"/>
    </location>
</feature>
<dbReference type="PROSITE" id="PS50800">
    <property type="entry name" value="SAP"/>
    <property type="match status" value="1"/>
</dbReference>
<dbReference type="InterPro" id="IPR052240">
    <property type="entry name" value="SAP_domain_ribonucleoprotein"/>
</dbReference>
<sequence>MATDYNKKTVAELQEILKSRSLSYNGKKAELVARLNKDDEDKAKAEPTAPAAAATTTDSGKADTADDVIDWDDDAAVEEPTAGKISSEAGAATLAAGGKGAVNNPVSVPNQELGENPATNDDLKVESVGAVPSEKPESAEVETAKAEEKPAVDYTKGLPISEMEEELKKRKARAEKFGIVEDSQTALSEAEKQLQRAKRFGTGATEGAAAIGVKGLDEALPEGRLRKRNRNDNDQGGRGGKRRDFGRNRNRRRGNNRNGNGNRNDQNVGKSSGQPAWSEKDSLAMEARKKRFATAA</sequence>
<dbReference type="PANTHER" id="PTHR46551">
    <property type="entry name" value="SAP DOMAIN-CONTAINING RIBONUCLEOPROTEIN"/>
    <property type="match status" value="1"/>
</dbReference>
<protein>
    <recommendedName>
        <fullName evidence="4">SAP domain-containing protein</fullName>
    </recommendedName>
</protein>
<accession>A0A507QTG1</accession>
<feature type="compositionally biased region" description="Low complexity" evidence="3">
    <location>
        <begin position="201"/>
        <end position="212"/>
    </location>
</feature>
<name>A0A507QTG1_MONPU</name>
<dbReference type="GO" id="GO:0005634">
    <property type="term" value="C:nucleus"/>
    <property type="evidence" value="ECO:0007669"/>
    <property type="project" value="TreeGrafter"/>
</dbReference>
<comment type="caution">
    <text evidence="5">The sequence shown here is derived from an EMBL/GenBank/DDBJ whole genome shotgun (WGS) entry which is preliminary data.</text>
</comment>
<dbReference type="InterPro" id="IPR040746">
    <property type="entry name" value="THO1_MOS11_C"/>
</dbReference>
<evidence type="ECO:0000313" key="5">
    <source>
        <dbReference type="EMBL" id="TQB72233.1"/>
    </source>
</evidence>
<dbReference type="SMART" id="SM00513">
    <property type="entry name" value="SAP"/>
    <property type="match status" value="1"/>
</dbReference>
<evidence type="ECO:0000259" key="4">
    <source>
        <dbReference type="PROSITE" id="PS50800"/>
    </source>
</evidence>
<dbReference type="SUPFAM" id="SSF68906">
    <property type="entry name" value="SAP domain"/>
    <property type="match status" value="1"/>
</dbReference>
<feature type="compositionally biased region" description="Basic and acidic residues" evidence="3">
    <location>
        <begin position="278"/>
        <end position="287"/>
    </location>
</feature>
<keyword evidence="6" id="KW-1185">Reference proteome</keyword>
<keyword evidence="1" id="KW-0597">Phosphoprotein</keyword>
<proteinExistence type="inferred from homology"/>
<gene>
    <name evidence="5" type="ORF">MPDQ_006952</name>
</gene>
<comment type="similarity">
    <text evidence="2">Belongs to the SAP domain-containing ribonucleoprotein family.</text>
</comment>
<feature type="region of interest" description="Disordered" evidence="3">
    <location>
        <begin position="35"/>
        <end position="158"/>
    </location>
</feature>
<dbReference type="Pfam" id="PF02037">
    <property type="entry name" value="SAP"/>
    <property type="match status" value="1"/>
</dbReference>
<dbReference type="GO" id="GO:0016973">
    <property type="term" value="P:poly(A)+ mRNA export from nucleus"/>
    <property type="evidence" value="ECO:0007669"/>
    <property type="project" value="TreeGrafter"/>
</dbReference>
<dbReference type="Gene3D" id="1.10.720.30">
    <property type="entry name" value="SAP domain"/>
    <property type="match status" value="1"/>
</dbReference>
<dbReference type="PANTHER" id="PTHR46551:SF1">
    <property type="entry name" value="SAP DOMAIN-CONTAINING RIBONUCLEOPROTEIN"/>
    <property type="match status" value="1"/>
</dbReference>
<feature type="region of interest" description="Disordered" evidence="3">
    <location>
        <begin position="182"/>
        <end position="296"/>
    </location>
</feature>